<dbReference type="Gene3D" id="3.40.50.720">
    <property type="entry name" value="NAD(P)-binding Rossmann-like Domain"/>
    <property type="match status" value="1"/>
</dbReference>
<dbReference type="AlphaFoldDB" id="S3DHK2"/>
<dbReference type="OMA" id="THWAIET"/>
<name>S3DHK2_GLAL2</name>
<dbReference type="Gene3D" id="3.90.25.10">
    <property type="entry name" value="UDP-galactose 4-epimerase, domain 1"/>
    <property type="match status" value="1"/>
</dbReference>
<protein>
    <submittedName>
        <fullName evidence="4">NAD(P)-binding Rossmann-fold containing protein</fullName>
    </submittedName>
</protein>
<gene>
    <name evidence="4" type="ORF">GLAREA_09328</name>
</gene>
<dbReference type="GeneID" id="19468376"/>
<dbReference type="InterPro" id="IPR051164">
    <property type="entry name" value="NmrA-like_oxidored"/>
</dbReference>
<sequence length="314" mass="34665">MSPSILIVGATGNTGRSVTETLSGFLEASKTLSNHRVLALTRSKESEPAQHIAKLPGVEVIEQNWVEITADWLRKHEVERAFIASHNQPNQFAEESNFHLAALLAGVKYVVRISTTAANVRPDSKAYYPRSHWAVESMLSTPEFEKLQWTSLQPNVFSTLVLSPAAEFIKQYRKDGKQQTLKLMNSPDAPVGIIDPYDVGYLAARLLSQDDPSTHNRAKYVLNGPEDITGEGIVELIEGYIGTKVEHVVFKDTSFIEQMAEEATDSKHLILSIKEAPVTAWEGKCTSSTTSKEIFDIAAPKSTPSEVLKMLLGE</sequence>
<dbReference type="EMBL" id="KE145352">
    <property type="protein sequence ID" value="EPE37165.1"/>
    <property type="molecule type" value="Genomic_DNA"/>
</dbReference>
<evidence type="ECO:0000256" key="2">
    <source>
        <dbReference type="ARBA" id="ARBA00022857"/>
    </source>
</evidence>
<keyword evidence="5" id="KW-1185">Reference proteome</keyword>
<dbReference type="InterPro" id="IPR008030">
    <property type="entry name" value="NmrA-like"/>
</dbReference>
<dbReference type="PANTHER" id="PTHR42748">
    <property type="entry name" value="NITROGEN METABOLITE REPRESSION PROTEIN NMRA FAMILY MEMBER"/>
    <property type="match status" value="1"/>
</dbReference>
<proteinExistence type="inferred from homology"/>
<dbReference type="Pfam" id="PF05368">
    <property type="entry name" value="NmrA"/>
    <property type="match status" value="1"/>
</dbReference>
<dbReference type="PANTHER" id="PTHR42748:SF31">
    <property type="entry name" value="NMRA-LIKE DOMAIN-CONTAINING PROTEIN-RELATED"/>
    <property type="match status" value="1"/>
</dbReference>
<reference evidence="4 5" key="1">
    <citation type="journal article" date="2013" name="BMC Genomics">
        <title>Genomics-driven discovery of the pneumocandin biosynthetic gene cluster in the fungus Glarea lozoyensis.</title>
        <authorList>
            <person name="Chen L."/>
            <person name="Yue Q."/>
            <person name="Zhang X."/>
            <person name="Xiang M."/>
            <person name="Wang C."/>
            <person name="Li S."/>
            <person name="Che Y."/>
            <person name="Ortiz-Lopez F.J."/>
            <person name="Bills G.F."/>
            <person name="Liu X."/>
            <person name="An Z."/>
        </authorList>
    </citation>
    <scope>NUCLEOTIDE SEQUENCE [LARGE SCALE GENOMIC DNA]</scope>
    <source>
        <strain evidence="5">ATCC 20868 / MF5171</strain>
    </source>
</reference>
<evidence type="ECO:0000256" key="1">
    <source>
        <dbReference type="ARBA" id="ARBA00006328"/>
    </source>
</evidence>
<dbReference type="GO" id="GO:0005634">
    <property type="term" value="C:nucleus"/>
    <property type="evidence" value="ECO:0007669"/>
    <property type="project" value="TreeGrafter"/>
</dbReference>
<keyword evidence="2" id="KW-0521">NADP</keyword>
<dbReference type="HOGENOM" id="CLU_076691_0_0_1"/>
<feature type="domain" description="NmrA-like" evidence="3">
    <location>
        <begin position="4"/>
        <end position="258"/>
    </location>
</feature>
<organism evidence="4 5">
    <name type="scientific">Glarea lozoyensis (strain ATCC 20868 / MF5171)</name>
    <dbReference type="NCBI Taxonomy" id="1116229"/>
    <lineage>
        <taxon>Eukaryota</taxon>
        <taxon>Fungi</taxon>
        <taxon>Dikarya</taxon>
        <taxon>Ascomycota</taxon>
        <taxon>Pezizomycotina</taxon>
        <taxon>Leotiomycetes</taxon>
        <taxon>Helotiales</taxon>
        <taxon>Helotiaceae</taxon>
        <taxon>Glarea</taxon>
    </lineage>
</organism>
<comment type="similarity">
    <text evidence="1">Belongs to the NmrA-type oxidoreductase family.</text>
</comment>
<dbReference type="eggNOG" id="ENOG502R9X0">
    <property type="taxonomic scope" value="Eukaryota"/>
</dbReference>
<accession>S3DHK2</accession>
<evidence type="ECO:0000313" key="4">
    <source>
        <dbReference type="EMBL" id="EPE37165.1"/>
    </source>
</evidence>
<evidence type="ECO:0000313" key="5">
    <source>
        <dbReference type="Proteomes" id="UP000016922"/>
    </source>
</evidence>
<dbReference type="SUPFAM" id="SSF51735">
    <property type="entry name" value="NAD(P)-binding Rossmann-fold domains"/>
    <property type="match status" value="1"/>
</dbReference>
<dbReference type="Proteomes" id="UP000016922">
    <property type="component" value="Unassembled WGS sequence"/>
</dbReference>
<dbReference type="InterPro" id="IPR036291">
    <property type="entry name" value="NAD(P)-bd_dom_sf"/>
</dbReference>
<evidence type="ECO:0000259" key="3">
    <source>
        <dbReference type="Pfam" id="PF05368"/>
    </source>
</evidence>
<dbReference type="RefSeq" id="XP_008076480.1">
    <property type="nucleotide sequence ID" value="XM_008078289.1"/>
</dbReference>
<dbReference type="OrthoDB" id="413314at2759"/>
<dbReference type="KEGG" id="glz:GLAREA_09328"/>